<dbReference type="PANTHER" id="PTHR43543">
    <property type="entry name" value="MALONIC SEMIALDEHYDE REDUCTASE RUTE-RELATED"/>
    <property type="match status" value="1"/>
</dbReference>
<name>A0A482IZT9_9BURK</name>
<proteinExistence type="inferred from homology"/>
<dbReference type="RefSeq" id="WP_017512509.1">
    <property type="nucleotide sequence ID" value="NZ_CP037901.1"/>
</dbReference>
<dbReference type="AlphaFoldDB" id="A0A482IZT9"/>
<evidence type="ECO:0000313" key="7">
    <source>
        <dbReference type="EMBL" id="QBP13143.1"/>
    </source>
</evidence>
<dbReference type="EMBL" id="CP037901">
    <property type="protein sequence ID" value="QBP13143.1"/>
    <property type="molecule type" value="Genomic_DNA"/>
</dbReference>
<comment type="similarity">
    <text evidence="5">Belongs to the nitroreductase family. HadB/RutE subfamily.</text>
</comment>
<dbReference type="PANTHER" id="PTHR43543:SF1">
    <property type="entry name" value="MALONIC SEMIALDEHYDE REDUCTASE RUTE-RELATED"/>
    <property type="match status" value="1"/>
</dbReference>
<dbReference type="CDD" id="cd02148">
    <property type="entry name" value="RutE-like"/>
    <property type="match status" value="1"/>
</dbReference>
<evidence type="ECO:0000256" key="4">
    <source>
        <dbReference type="ARBA" id="ARBA00023002"/>
    </source>
</evidence>
<dbReference type="Gene3D" id="3.40.109.10">
    <property type="entry name" value="NADH Oxidase"/>
    <property type="match status" value="1"/>
</dbReference>
<dbReference type="GO" id="GO:0016491">
    <property type="term" value="F:oxidoreductase activity"/>
    <property type="evidence" value="ECO:0007669"/>
    <property type="project" value="UniProtKB-UniRule"/>
</dbReference>
<protein>
    <recommendedName>
        <fullName evidence="5">Putative NADH dehydrogenase/NAD(P)H nitroreductase DDF84_026245</fullName>
        <ecNumber evidence="5">1.-.-.-</ecNumber>
    </recommendedName>
</protein>
<evidence type="ECO:0000256" key="5">
    <source>
        <dbReference type="HAMAP-Rule" id="MF_01204"/>
    </source>
</evidence>
<evidence type="ECO:0000313" key="8">
    <source>
        <dbReference type="Proteomes" id="UP000253772"/>
    </source>
</evidence>
<evidence type="ECO:0000256" key="2">
    <source>
        <dbReference type="ARBA" id="ARBA00022643"/>
    </source>
</evidence>
<dbReference type="OrthoDB" id="9784375at2"/>
<keyword evidence="5" id="KW-0520">NAD</keyword>
<evidence type="ECO:0000256" key="3">
    <source>
        <dbReference type="ARBA" id="ARBA00022857"/>
    </source>
</evidence>
<dbReference type="InterPro" id="IPR000415">
    <property type="entry name" value="Nitroreductase-like"/>
</dbReference>
<dbReference type="NCBIfam" id="NF003768">
    <property type="entry name" value="PRK05365.1"/>
    <property type="match status" value="1"/>
</dbReference>
<sequence length="197" mass="21225">MSAPVASDVLDTLFLTARSHNGWLDGDVSDATLTRLYALVSQGPTSANCSPMRLVFVRSDAARARLLPTLAPANVDKVRHAPVTAIVAYDTAFHAFGETLFPHRPAMFDTFATDPALAAETAMRNGSMQGGYLILAARALGLDCGPLSGFNADAVNRAFFPDGRWRVNFLCNLGKGDPARLFAKLPRLPFDQACRIE</sequence>
<dbReference type="HAMAP" id="MF_01204">
    <property type="entry name" value="Oxidoreductase_RutE_HadB"/>
    <property type="match status" value="1"/>
</dbReference>
<keyword evidence="4 5" id="KW-0560">Oxidoreductase</keyword>
<gene>
    <name evidence="7" type="ORF">DDF84_026245</name>
</gene>
<keyword evidence="1 5" id="KW-0285">Flavoprotein</keyword>
<evidence type="ECO:0000256" key="1">
    <source>
        <dbReference type="ARBA" id="ARBA00022630"/>
    </source>
</evidence>
<accession>A0A482IZT9</accession>
<organism evidence="7 8">
    <name type="scientific">Cupriavidus metallidurans</name>
    <dbReference type="NCBI Taxonomy" id="119219"/>
    <lineage>
        <taxon>Bacteria</taxon>
        <taxon>Pseudomonadati</taxon>
        <taxon>Pseudomonadota</taxon>
        <taxon>Betaproteobacteria</taxon>
        <taxon>Burkholderiales</taxon>
        <taxon>Burkholderiaceae</taxon>
        <taxon>Cupriavidus</taxon>
    </lineage>
</organism>
<dbReference type="Pfam" id="PF00881">
    <property type="entry name" value="Nitroreductase"/>
    <property type="match status" value="1"/>
</dbReference>
<dbReference type="InterPro" id="IPR029479">
    <property type="entry name" value="Nitroreductase"/>
</dbReference>
<keyword evidence="3 5" id="KW-0521">NADP</keyword>
<feature type="domain" description="Nitroreductase" evidence="6">
    <location>
        <begin position="26"/>
        <end position="175"/>
    </location>
</feature>
<dbReference type="SUPFAM" id="SSF55469">
    <property type="entry name" value="FMN-dependent nitroreductase-like"/>
    <property type="match status" value="1"/>
</dbReference>
<dbReference type="EC" id="1.-.-.-" evidence="5"/>
<dbReference type="InterPro" id="IPR023936">
    <property type="entry name" value="RutE-like"/>
</dbReference>
<comment type="cofactor">
    <cofactor evidence="5">
        <name>FMN</name>
        <dbReference type="ChEBI" id="CHEBI:58210"/>
    </cofactor>
</comment>
<dbReference type="Proteomes" id="UP000253772">
    <property type="component" value="Chromosome c2"/>
</dbReference>
<keyword evidence="2 5" id="KW-0288">FMN</keyword>
<evidence type="ECO:0000259" key="6">
    <source>
        <dbReference type="Pfam" id="PF00881"/>
    </source>
</evidence>
<reference evidence="7 8" key="1">
    <citation type="submission" date="2019-03" db="EMBL/GenBank/DDBJ databases">
        <title>Comparative insights into the high quality Complete genome sequence of highly metal resistant Cupriavidus metallidurans strain BS1 isolated from a gold-copper mine.</title>
        <authorList>
            <person name="Mazhar H.S."/>
            <person name="Rensing C."/>
        </authorList>
    </citation>
    <scope>NUCLEOTIDE SEQUENCE [LARGE SCALE GENOMIC DNA]</scope>
    <source>
        <strain evidence="7 8">BS1</strain>
    </source>
</reference>
<dbReference type="InterPro" id="IPR050461">
    <property type="entry name" value="Nitroreductase_HadB/RutE"/>
</dbReference>